<dbReference type="PANTHER" id="PTHR10625">
    <property type="entry name" value="HISTONE DEACETYLASE HDAC1-RELATED"/>
    <property type="match status" value="1"/>
</dbReference>
<sequence length="386" mass="43031">MPHNEEIPTSPSLSSGTTSRSPSRALRYLLPTGYIYDVFMSYHATLDTFDIHPEDPRRIFFIYREMLSQKLLENCQRIPIQKATQRDILAVHDLELLKALAKTKDMKRKELVELENTSDSIYINNHSYEASLYAAGGVIELCKAVVQDRIKNGFAIVRPPGHHAESDISMGFCFINNVAIATQYCIQRLGLKRIFIVDWDVHFGNGTHQIFANNPDVLYLSIHRYNNGSFYPGYDNGGIENVGDDPAKGRSVNIPWPNEGATDDDYLYAFHQVVMPIGYEFQPDLVIVSAGFDAADGDDIGMCNVTPSGFSNMTHLLKSLANGRMVMALEGGYNLKATSVSATACMSVLMGEAPLPLKTQKPSTSAIATVNKVKSIHSKYWHTLRR</sequence>
<dbReference type="PANTHER" id="PTHR10625:SF5">
    <property type="entry name" value="HISTONE DEACETYLASE"/>
    <property type="match status" value="1"/>
</dbReference>
<dbReference type="AlphaFoldDB" id="A0A1X2I0U3"/>
<evidence type="ECO:0000256" key="4">
    <source>
        <dbReference type="ARBA" id="ARBA00022491"/>
    </source>
</evidence>
<dbReference type="GO" id="GO:0000118">
    <property type="term" value="C:histone deacetylase complex"/>
    <property type="evidence" value="ECO:0007669"/>
    <property type="project" value="TreeGrafter"/>
</dbReference>
<protein>
    <recommendedName>
        <fullName evidence="3">histone deacetylase</fullName>
        <ecNumber evidence="3">3.5.1.98</ecNumber>
    </recommendedName>
</protein>
<dbReference type="EC" id="3.5.1.98" evidence="3"/>
<evidence type="ECO:0000256" key="10">
    <source>
        <dbReference type="ARBA" id="ARBA00048287"/>
    </source>
</evidence>
<organism evidence="13 14">
    <name type="scientific">Absidia repens</name>
    <dbReference type="NCBI Taxonomy" id="90262"/>
    <lineage>
        <taxon>Eukaryota</taxon>
        <taxon>Fungi</taxon>
        <taxon>Fungi incertae sedis</taxon>
        <taxon>Mucoromycota</taxon>
        <taxon>Mucoromycotina</taxon>
        <taxon>Mucoromycetes</taxon>
        <taxon>Mucorales</taxon>
        <taxon>Cunninghamellaceae</taxon>
        <taxon>Absidia</taxon>
    </lineage>
</organism>
<accession>A0A1X2I0U3</accession>
<dbReference type="InterPro" id="IPR037138">
    <property type="entry name" value="His_deacetylse_dom_sf"/>
</dbReference>
<keyword evidence="8" id="KW-0804">Transcription</keyword>
<keyword evidence="7" id="KW-0805">Transcription regulation</keyword>
<dbReference type="FunFam" id="3.40.800.20:FF:000005">
    <property type="entry name" value="histone deacetylase 6"/>
    <property type="match status" value="1"/>
</dbReference>
<feature type="domain" description="Histone deacetylase" evidence="12">
    <location>
        <begin position="52"/>
        <end position="348"/>
    </location>
</feature>
<evidence type="ECO:0000256" key="2">
    <source>
        <dbReference type="ARBA" id="ARBA00007738"/>
    </source>
</evidence>
<dbReference type="Gene3D" id="3.40.800.20">
    <property type="entry name" value="Histone deacetylase domain"/>
    <property type="match status" value="1"/>
</dbReference>
<evidence type="ECO:0000256" key="3">
    <source>
        <dbReference type="ARBA" id="ARBA00012111"/>
    </source>
</evidence>
<dbReference type="Proteomes" id="UP000193560">
    <property type="component" value="Unassembled WGS sequence"/>
</dbReference>
<dbReference type="SUPFAM" id="SSF52768">
    <property type="entry name" value="Arginase/deacetylase"/>
    <property type="match status" value="1"/>
</dbReference>
<evidence type="ECO:0000313" key="13">
    <source>
        <dbReference type="EMBL" id="ORZ06884.1"/>
    </source>
</evidence>
<evidence type="ECO:0000256" key="7">
    <source>
        <dbReference type="ARBA" id="ARBA00023015"/>
    </source>
</evidence>
<proteinExistence type="inferred from homology"/>
<dbReference type="EMBL" id="MCGE01000037">
    <property type="protein sequence ID" value="ORZ06884.1"/>
    <property type="molecule type" value="Genomic_DNA"/>
</dbReference>
<keyword evidence="6" id="KW-0156">Chromatin regulator</keyword>
<name>A0A1X2I0U3_9FUNG</name>
<evidence type="ECO:0000259" key="12">
    <source>
        <dbReference type="Pfam" id="PF00850"/>
    </source>
</evidence>
<evidence type="ECO:0000256" key="5">
    <source>
        <dbReference type="ARBA" id="ARBA00022801"/>
    </source>
</evidence>
<evidence type="ECO:0000256" key="6">
    <source>
        <dbReference type="ARBA" id="ARBA00022853"/>
    </source>
</evidence>
<evidence type="ECO:0000256" key="11">
    <source>
        <dbReference type="SAM" id="MobiDB-lite"/>
    </source>
</evidence>
<evidence type="ECO:0000313" key="14">
    <source>
        <dbReference type="Proteomes" id="UP000193560"/>
    </source>
</evidence>
<dbReference type="Pfam" id="PF00850">
    <property type="entry name" value="Hist_deacetyl"/>
    <property type="match status" value="1"/>
</dbReference>
<keyword evidence="9" id="KW-0539">Nucleus</keyword>
<dbReference type="InterPro" id="IPR023696">
    <property type="entry name" value="Ureohydrolase_dom_sf"/>
</dbReference>
<reference evidence="13 14" key="1">
    <citation type="submission" date="2016-07" db="EMBL/GenBank/DDBJ databases">
        <title>Pervasive Adenine N6-methylation of Active Genes in Fungi.</title>
        <authorList>
            <consortium name="DOE Joint Genome Institute"/>
            <person name="Mondo S.J."/>
            <person name="Dannebaum R.O."/>
            <person name="Kuo R.C."/>
            <person name="Labutti K."/>
            <person name="Haridas S."/>
            <person name="Kuo A."/>
            <person name="Salamov A."/>
            <person name="Ahrendt S.R."/>
            <person name="Lipzen A."/>
            <person name="Sullivan W."/>
            <person name="Andreopoulos W.B."/>
            <person name="Clum A."/>
            <person name="Lindquist E."/>
            <person name="Daum C."/>
            <person name="Ramamoorthy G.K."/>
            <person name="Gryganskyi A."/>
            <person name="Culley D."/>
            <person name="Magnuson J.K."/>
            <person name="James T.Y."/>
            <person name="O'Malley M.A."/>
            <person name="Stajich J.E."/>
            <person name="Spatafora J.W."/>
            <person name="Visel A."/>
            <person name="Grigoriev I.V."/>
        </authorList>
    </citation>
    <scope>NUCLEOTIDE SEQUENCE [LARGE SCALE GENOMIC DNA]</scope>
    <source>
        <strain evidence="13 14">NRRL 1336</strain>
    </source>
</reference>
<dbReference type="GO" id="GO:0040029">
    <property type="term" value="P:epigenetic regulation of gene expression"/>
    <property type="evidence" value="ECO:0007669"/>
    <property type="project" value="TreeGrafter"/>
</dbReference>
<feature type="region of interest" description="Disordered" evidence="11">
    <location>
        <begin position="1"/>
        <end position="21"/>
    </location>
</feature>
<keyword evidence="14" id="KW-1185">Reference proteome</keyword>
<comment type="catalytic activity">
    <reaction evidence="10">
        <text>N(6)-acetyl-L-lysyl-[histone] + H2O = L-lysyl-[histone] + acetate</text>
        <dbReference type="Rhea" id="RHEA:58196"/>
        <dbReference type="Rhea" id="RHEA-COMP:9845"/>
        <dbReference type="Rhea" id="RHEA-COMP:11338"/>
        <dbReference type="ChEBI" id="CHEBI:15377"/>
        <dbReference type="ChEBI" id="CHEBI:29969"/>
        <dbReference type="ChEBI" id="CHEBI:30089"/>
        <dbReference type="ChEBI" id="CHEBI:61930"/>
        <dbReference type="EC" id="3.5.1.98"/>
    </reaction>
</comment>
<dbReference type="STRING" id="90262.A0A1X2I0U3"/>
<evidence type="ECO:0000256" key="9">
    <source>
        <dbReference type="ARBA" id="ARBA00023242"/>
    </source>
</evidence>
<gene>
    <name evidence="13" type="ORF">BCR42DRAFT_336827</name>
</gene>
<keyword evidence="5" id="KW-0378">Hydrolase</keyword>
<dbReference type="InterPro" id="IPR023801">
    <property type="entry name" value="His_deacetylse_dom"/>
</dbReference>
<comment type="subcellular location">
    <subcellularLocation>
        <location evidence="1">Nucleus</location>
    </subcellularLocation>
</comment>
<dbReference type="OrthoDB" id="424012at2759"/>
<keyword evidence="4" id="KW-0678">Repressor</keyword>
<evidence type="ECO:0000256" key="1">
    <source>
        <dbReference type="ARBA" id="ARBA00004123"/>
    </source>
</evidence>
<dbReference type="GO" id="GO:0141221">
    <property type="term" value="F:histone deacetylase activity, hydrolytic mechanism"/>
    <property type="evidence" value="ECO:0007669"/>
    <property type="project" value="UniProtKB-EC"/>
</dbReference>
<dbReference type="InterPro" id="IPR000286">
    <property type="entry name" value="HDACs"/>
</dbReference>
<feature type="compositionally biased region" description="Low complexity" evidence="11">
    <location>
        <begin position="8"/>
        <end position="21"/>
    </location>
</feature>
<comment type="caution">
    <text evidence="13">The sequence shown here is derived from an EMBL/GenBank/DDBJ whole genome shotgun (WGS) entry which is preliminary data.</text>
</comment>
<dbReference type="PRINTS" id="PR01270">
    <property type="entry name" value="HDASUPER"/>
</dbReference>
<evidence type="ECO:0000256" key="8">
    <source>
        <dbReference type="ARBA" id="ARBA00023163"/>
    </source>
</evidence>
<comment type="similarity">
    <text evidence="2">Belongs to the histone deacetylase family. HD type 2 subfamily.</text>
</comment>